<sequence length="139" mass="15322">MNSVVRRHAMAWVALTLVLAVHVADEAVHDFLGFYNPFVMMLRDVLLIQWLPTYEFGEWLAGLIAAVVLLLIASRAAFRGARWIQWASLPYGLILLLNGCVHIAGSLYFQRMLPGVLSAPLLVVAGAWLLVRAAAALRA</sequence>
<feature type="transmembrane region" description="Helical" evidence="1">
    <location>
        <begin position="59"/>
        <end position="78"/>
    </location>
</feature>
<accession>A0A7S7NLY9</accession>
<evidence type="ECO:0008006" key="4">
    <source>
        <dbReference type="Google" id="ProtNLM"/>
    </source>
</evidence>
<dbReference type="Proteomes" id="UP000593892">
    <property type="component" value="Chromosome"/>
</dbReference>
<keyword evidence="1" id="KW-0812">Transmembrane</keyword>
<reference evidence="2 3" key="1">
    <citation type="submission" date="2020-10" db="EMBL/GenBank/DDBJ databases">
        <title>Complete genome sequence of Paludibaculum fermentans P105T, a facultatively anaerobic acidobacterium capable of dissimilatory Fe(III) reduction.</title>
        <authorList>
            <person name="Dedysh S.N."/>
            <person name="Beletsky A.V."/>
            <person name="Kulichevskaya I.S."/>
            <person name="Mardanov A.V."/>
            <person name="Ravin N.V."/>
        </authorList>
    </citation>
    <scope>NUCLEOTIDE SEQUENCE [LARGE SCALE GENOMIC DNA]</scope>
    <source>
        <strain evidence="2 3">P105</strain>
    </source>
</reference>
<feature type="transmembrane region" description="Helical" evidence="1">
    <location>
        <begin position="90"/>
        <end position="109"/>
    </location>
</feature>
<organism evidence="2 3">
    <name type="scientific">Paludibaculum fermentans</name>
    <dbReference type="NCBI Taxonomy" id="1473598"/>
    <lineage>
        <taxon>Bacteria</taxon>
        <taxon>Pseudomonadati</taxon>
        <taxon>Acidobacteriota</taxon>
        <taxon>Terriglobia</taxon>
        <taxon>Bryobacterales</taxon>
        <taxon>Bryobacteraceae</taxon>
        <taxon>Paludibaculum</taxon>
    </lineage>
</organism>
<dbReference type="KEGG" id="pfer:IRI77_25190"/>
<feature type="transmembrane region" description="Helical" evidence="1">
    <location>
        <begin position="115"/>
        <end position="135"/>
    </location>
</feature>
<evidence type="ECO:0000256" key="1">
    <source>
        <dbReference type="SAM" id="Phobius"/>
    </source>
</evidence>
<dbReference type="AlphaFoldDB" id="A0A7S7NLY9"/>
<keyword evidence="1" id="KW-0472">Membrane</keyword>
<keyword evidence="3" id="KW-1185">Reference proteome</keyword>
<proteinExistence type="predicted"/>
<gene>
    <name evidence="2" type="ORF">IRI77_25190</name>
</gene>
<dbReference type="EMBL" id="CP063849">
    <property type="protein sequence ID" value="QOY86088.1"/>
    <property type="molecule type" value="Genomic_DNA"/>
</dbReference>
<protein>
    <recommendedName>
        <fullName evidence="4">HXXEE domain-containing protein</fullName>
    </recommendedName>
</protein>
<dbReference type="RefSeq" id="WP_194447757.1">
    <property type="nucleotide sequence ID" value="NZ_CP063849.1"/>
</dbReference>
<evidence type="ECO:0000313" key="2">
    <source>
        <dbReference type="EMBL" id="QOY86088.1"/>
    </source>
</evidence>
<name>A0A7S7NLY9_PALFE</name>
<evidence type="ECO:0000313" key="3">
    <source>
        <dbReference type="Proteomes" id="UP000593892"/>
    </source>
</evidence>
<keyword evidence="1" id="KW-1133">Transmembrane helix</keyword>